<dbReference type="Pfam" id="PF06835">
    <property type="entry name" value="LptC"/>
    <property type="match status" value="1"/>
</dbReference>
<accession>H5T8I6</accession>
<dbReference type="PANTHER" id="PTHR37481">
    <property type="entry name" value="LIPOPOLYSACCHARIDE EXPORT SYSTEM PROTEIN LPTC"/>
    <property type="match status" value="1"/>
</dbReference>
<reference evidence="8 9" key="2">
    <citation type="journal article" date="2017" name="Antonie Van Leeuwenhoek">
        <title>Rhizobium rhizosphaerae sp. nov., a novel species isolated from rice rhizosphere.</title>
        <authorList>
            <person name="Zhao J.J."/>
            <person name="Zhang J."/>
            <person name="Zhang R.J."/>
            <person name="Zhang C.W."/>
            <person name="Yin H.Q."/>
            <person name="Zhang X.X."/>
        </authorList>
    </citation>
    <scope>NUCLEOTIDE SEQUENCE [LARGE SCALE GENOMIC DNA]</scope>
    <source>
        <strain evidence="8 9">ACAM 611</strain>
    </source>
</reference>
<comment type="caution">
    <text evidence="8">The sequence shown here is derived from an EMBL/GenBank/DDBJ whole genome shotgun (WGS) entry which is preliminary data.</text>
</comment>
<sequence>MNRISWSIALVFTIVLVLYVPILFEEEEQLTTDDSNLELIPNYQAVNLNSKSFDKEGRLSHQVAATKMDHYEALGFAVFQNPVYTLYLDDGQPWQVTAGEGTIYSNNRIQLENNVKIVNLRSQEYIKEIRTEYIEINIVDKTLSSDQKVTISGLNFELKSIGIFGNLTTQQYEFKEHVQTEFNPVR</sequence>
<dbReference type="PIRSF" id="PIRSF028513">
    <property type="entry name" value="LptC"/>
    <property type="match status" value="1"/>
</dbReference>
<dbReference type="HAMAP" id="MF_01915">
    <property type="entry name" value="LPS_assembly_LptC"/>
    <property type="match status" value="1"/>
</dbReference>
<dbReference type="GO" id="GO:0015221">
    <property type="term" value="F:lipopolysaccharide transmembrane transporter activity"/>
    <property type="evidence" value="ECO:0007669"/>
    <property type="project" value="InterPro"/>
</dbReference>
<dbReference type="InterPro" id="IPR026265">
    <property type="entry name" value="LptC"/>
</dbReference>
<dbReference type="PANTHER" id="PTHR37481:SF1">
    <property type="entry name" value="LIPOPOLYSACCHARIDE EXPORT SYSTEM PROTEIN LPTC"/>
    <property type="match status" value="1"/>
</dbReference>
<gene>
    <name evidence="6 8" type="primary">lptC</name>
    <name evidence="8" type="ORF">GPUN_0480</name>
</gene>
<dbReference type="NCBIfam" id="TIGR04409">
    <property type="entry name" value="LptC_YrbK"/>
    <property type="match status" value="1"/>
</dbReference>
<keyword evidence="9" id="KW-1185">Reference proteome</keyword>
<feature type="transmembrane region" description="Helical" evidence="6">
    <location>
        <begin position="6"/>
        <end position="24"/>
    </location>
</feature>
<keyword evidence="1 6" id="KW-1003">Cell membrane</keyword>
<evidence type="ECO:0000256" key="6">
    <source>
        <dbReference type="HAMAP-Rule" id="MF_01915"/>
    </source>
</evidence>
<comment type="subunit">
    <text evidence="6">Component of the lipopolysaccharide transport and assembly complex. Interacts with LptA and the LptBFG transporter complex.</text>
</comment>
<dbReference type="GO" id="GO:0005886">
    <property type="term" value="C:plasma membrane"/>
    <property type="evidence" value="ECO:0007669"/>
    <property type="project" value="UniProtKB-SubCell"/>
</dbReference>
<organism evidence="8 9">
    <name type="scientific">Glaciecola punicea ACAM 611</name>
    <dbReference type="NCBI Taxonomy" id="1121923"/>
    <lineage>
        <taxon>Bacteria</taxon>
        <taxon>Pseudomonadati</taxon>
        <taxon>Pseudomonadota</taxon>
        <taxon>Gammaproteobacteria</taxon>
        <taxon>Alteromonadales</taxon>
        <taxon>Alteromonadaceae</taxon>
        <taxon>Glaciecola</taxon>
    </lineage>
</organism>
<keyword evidence="5 6" id="KW-0472">Membrane</keyword>
<comment type="function">
    <text evidence="7">Required for the translocation of lipopolysaccharide (LPS) from the inner membrane to the outer membrane.</text>
</comment>
<comment type="subcellular location">
    <subcellularLocation>
        <location evidence="6">Cell inner membrane</location>
        <topology evidence="6">Single-pass membrane protein</topology>
    </subcellularLocation>
</comment>
<dbReference type="Gene3D" id="2.60.450.10">
    <property type="entry name" value="Lipopolysaccharide (LPS) transport protein A like domain"/>
    <property type="match status" value="1"/>
</dbReference>
<keyword evidence="4 6" id="KW-1133">Transmembrane helix</keyword>
<dbReference type="AlphaFoldDB" id="H5T8I6"/>
<dbReference type="OrthoDB" id="6193381at2"/>
<dbReference type="GO" id="GO:0030288">
    <property type="term" value="C:outer membrane-bounded periplasmic space"/>
    <property type="evidence" value="ECO:0007669"/>
    <property type="project" value="TreeGrafter"/>
</dbReference>
<evidence type="ECO:0000256" key="2">
    <source>
        <dbReference type="ARBA" id="ARBA00022519"/>
    </source>
</evidence>
<evidence type="ECO:0000256" key="4">
    <source>
        <dbReference type="ARBA" id="ARBA00022989"/>
    </source>
</evidence>
<protein>
    <recommendedName>
        <fullName evidence="6 7">Lipopolysaccharide export system protein LptC</fullName>
    </recommendedName>
</protein>
<reference evidence="8 9" key="1">
    <citation type="journal article" date="2012" name="J. Bacteriol.">
        <title>Genome sequence of proteorhodopsin-containing sea ice bacterium Glaciecola punicea ACAM 611T.</title>
        <authorList>
            <person name="Qin Q.-L."/>
            <person name="Xie B.-B."/>
            <person name="Shu Y.-L."/>
            <person name="Rong J.-C."/>
            <person name="Zhao D.-L."/>
            <person name="Zhang X.-Y."/>
            <person name="Chen X.-L."/>
            <person name="Zhou B.-C."/>
            <person name="Zhanga Y.-Z."/>
        </authorList>
    </citation>
    <scope>NUCLEOTIDE SEQUENCE [LARGE SCALE GENOMIC DNA]</scope>
    <source>
        <strain evidence="8 9">ACAM 611</strain>
    </source>
</reference>
<dbReference type="InterPro" id="IPR052363">
    <property type="entry name" value="LPS_export_LptC"/>
</dbReference>
<dbReference type="InterPro" id="IPR010664">
    <property type="entry name" value="LipoPS_assembly_LptC-rel"/>
</dbReference>
<evidence type="ECO:0000256" key="3">
    <source>
        <dbReference type="ARBA" id="ARBA00022692"/>
    </source>
</evidence>
<keyword evidence="3 6" id="KW-0812">Transmembrane</keyword>
<dbReference type="EMBL" id="BAET01000006">
    <property type="protein sequence ID" value="GAB54627.1"/>
    <property type="molecule type" value="Genomic_DNA"/>
</dbReference>
<evidence type="ECO:0000256" key="7">
    <source>
        <dbReference type="PIRNR" id="PIRNR028513"/>
    </source>
</evidence>
<proteinExistence type="inferred from homology"/>
<dbReference type="eggNOG" id="COG3117">
    <property type="taxonomic scope" value="Bacteria"/>
</dbReference>
<evidence type="ECO:0000313" key="9">
    <source>
        <dbReference type="Proteomes" id="UP000053586"/>
    </source>
</evidence>
<dbReference type="RefSeq" id="WP_006003020.1">
    <property type="nucleotide sequence ID" value="NZ_BAET01000006.1"/>
</dbReference>
<dbReference type="GO" id="GO:0043165">
    <property type="term" value="P:Gram-negative-bacterium-type cell outer membrane assembly"/>
    <property type="evidence" value="ECO:0007669"/>
    <property type="project" value="UniProtKB-UniRule"/>
</dbReference>
<dbReference type="STRING" id="56804.BAE46_11080"/>
<evidence type="ECO:0000256" key="1">
    <source>
        <dbReference type="ARBA" id="ARBA00022475"/>
    </source>
</evidence>
<name>H5T8I6_9ALTE</name>
<dbReference type="Proteomes" id="UP000053586">
    <property type="component" value="Unassembled WGS sequence"/>
</dbReference>
<comment type="similarity">
    <text evidence="6 7">Belongs to the LptC family.</text>
</comment>
<dbReference type="GO" id="GO:0017089">
    <property type="term" value="F:glycolipid transfer activity"/>
    <property type="evidence" value="ECO:0007669"/>
    <property type="project" value="TreeGrafter"/>
</dbReference>
<comment type="function">
    <text evidence="6">Involved in the assembly of lipopolysaccharide (LPS). Required for the translocation of LPS from the inner membrane to the outer membrane. Facilitates the transfer of LPS from the inner membrane to the periplasmic protein LptA. Could be a docking site for LptA.</text>
</comment>
<evidence type="ECO:0000256" key="5">
    <source>
        <dbReference type="ARBA" id="ARBA00023136"/>
    </source>
</evidence>
<evidence type="ECO:0000313" key="8">
    <source>
        <dbReference type="EMBL" id="GAB54627.1"/>
    </source>
</evidence>
<keyword evidence="2 6" id="KW-0997">Cell inner membrane</keyword>